<dbReference type="Gene3D" id="3.40.109.10">
    <property type="entry name" value="NADH Oxidase"/>
    <property type="match status" value="1"/>
</dbReference>
<dbReference type="AlphaFoldDB" id="A0AB39UYS4"/>
<comment type="cofactor">
    <cofactor evidence="8">
        <name>FMN</name>
        <dbReference type="ChEBI" id="CHEBI:58210"/>
    </cofactor>
    <text evidence="8">Binds 1 FMN per subunit.</text>
</comment>
<dbReference type="PIRSF" id="PIRSF000232">
    <property type="entry name" value="YdjA"/>
    <property type="match status" value="1"/>
</dbReference>
<keyword evidence="6 7" id="KW-0520">NAD</keyword>
<evidence type="ECO:0000256" key="4">
    <source>
        <dbReference type="ARBA" id="ARBA00022857"/>
    </source>
</evidence>
<proteinExistence type="inferred from homology"/>
<dbReference type="InterPro" id="IPR029479">
    <property type="entry name" value="Nitroreductase"/>
</dbReference>
<feature type="domain" description="Nitroreductase" evidence="9">
    <location>
        <begin position="15"/>
        <end position="170"/>
    </location>
</feature>
<dbReference type="CDD" id="cd02135">
    <property type="entry name" value="YdjA-like"/>
    <property type="match status" value="1"/>
</dbReference>
<dbReference type="EMBL" id="CP154858">
    <property type="protein sequence ID" value="XDT73243.1"/>
    <property type="molecule type" value="Genomic_DNA"/>
</dbReference>
<evidence type="ECO:0000256" key="6">
    <source>
        <dbReference type="ARBA" id="ARBA00023027"/>
    </source>
</evidence>
<dbReference type="Pfam" id="PF00881">
    <property type="entry name" value="Nitroreductase"/>
    <property type="match status" value="1"/>
</dbReference>
<keyword evidence="2 7" id="KW-0285">Flavoprotein</keyword>
<evidence type="ECO:0000256" key="1">
    <source>
        <dbReference type="ARBA" id="ARBA00007118"/>
    </source>
</evidence>
<feature type="binding site" description="in other chain" evidence="8">
    <location>
        <begin position="140"/>
        <end position="142"/>
    </location>
    <ligand>
        <name>FMN</name>
        <dbReference type="ChEBI" id="CHEBI:58210"/>
        <note>ligand shared between dimeric partners</note>
    </ligand>
</feature>
<dbReference type="InterPro" id="IPR000415">
    <property type="entry name" value="Nitroreductase-like"/>
</dbReference>
<keyword evidence="4 7" id="KW-0521">NADP</keyword>
<dbReference type="EC" id="1.-.-.-" evidence="7"/>
<dbReference type="InterPro" id="IPR026021">
    <property type="entry name" value="YdjA-like"/>
</dbReference>
<keyword evidence="3 7" id="KW-0288">FMN</keyword>
<evidence type="ECO:0000313" key="10">
    <source>
        <dbReference type="EMBL" id="XDT73243.1"/>
    </source>
</evidence>
<dbReference type="RefSeq" id="WP_369602237.1">
    <property type="nucleotide sequence ID" value="NZ_CP154858.1"/>
</dbReference>
<evidence type="ECO:0000256" key="2">
    <source>
        <dbReference type="ARBA" id="ARBA00022630"/>
    </source>
</evidence>
<dbReference type="PANTHER" id="PTHR43821:SF1">
    <property type="entry name" value="NAD(P)H NITROREDUCTASE YDJA-RELATED"/>
    <property type="match status" value="1"/>
</dbReference>
<accession>A0AB39UYS4</accession>
<dbReference type="PANTHER" id="PTHR43821">
    <property type="entry name" value="NAD(P)H NITROREDUCTASE YDJA-RELATED"/>
    <property type="match status" value="1"/>
</dbReference>
<dbReference type="SUPFAM" id="SSF55469">
    <property type="entry name" value="FMN-dependent nitroreductase-like"/>
    <property type="match status" value="1"/>
</dbReference>
<evidence type="ECO:0000256" key="8">
    <source>
        <dbReference type="PIRSR" id="PIRSR000232-1"/>
    </source>
</evidence>
<dbReference type="InterPro" id="IPR052530">
    <property type="entry name" value="NAD(P)H_nitroreductase"/>
</dbReference>
<reference evidence="10" key="1">
    <citation type="submission" date="2024-05" db="EMBL/GenBank/DDBJ databases">
        <title>Genome sequencing of novel strain.</title>
        <authorList>
            <person name="Ganbat D."/>
            <person name="Ganbat S."/>
            <person name="Lee S.-J."/>
        </authorList>
    </citation>
    <scope>NUCLEOTIDE SEQUENCE</scope>
    <source>
        <strain evidence="10">SMD15-11</strain>
    </source>
</reference>
<organism evidence="10">
    <name type="scientific">Thermohahella caldifontis</name>
    <dbReference type="NCBI Taxonomy" id="3142973"/>
    <lineage>
        <taxon>Bacteria</taxon>
        <taxon>Pseudomonadati</taxon>
        <taxon>Pseudomonadota</taxon>
        <taxon>Gammaproteobacteria</taxon>
        <taxon>Oceanospirillales</taxon>
        <taxon>Hahellaceae</taxon>
        <taxon>Thermohahella</taxon>
    </lineage>
</organism>
<evidence type="ECO:0000256" key="3">
    <source>
        <dbReference type="ARBA" id="ARBA00022643"/>
    </source>
</evidence>
<dbReference type="KEGG" id="tcd:AAIA72_04520"/>
<name>A0AB39UYS4_9GAMM</name>
<feature type="binding site" evidence="8">
    <location>
        <position position="46"/>
    </location>
    <ligand>
        <name>FMN</name>
        <dbReference type="ChEBI" id="CHEBI:58210"/>
        <note>ligand shared between dimeric partners</note>
    </ligand>
</feature>
<evidence type="ECO:0000256" key="5">
    <source>
        <dbReference type="ARBA" id="ARBA00023002"/>
    </source>
</evidence>
<evidence type="ECO:0000256" key="7">
    <source>
        <dbReference type="PIRNR" id="PIRNR000232"/>
    </source>
</evidence>
<keyword evidence="5 7" id="KW-0560">Oxidoreductase</keyword>
<sequence>MREDESTGCVEQFFRNRRSVPVLTEPGPSRADLERALACAQTAPDHARLNPWRFDVFAGEGRQLLAEAYVRGLRLAQPEQDEAFFDRLAKMPFRAPVIIMAVCSHQSHPKVPPHEQMIAAALATYQVQCVLSELGYGSIWRTGPVAESREVARELGLADHETIVGYLYVGTPAGEPPQRAVIDAIERTRFHGI</sequence>
<feature type="binding site" description="in other chain" evidence="8">
    <location>
        <begin position="17"/>
        <end position="19"/>
    </location>
    <ligand>
        <name>FMN</name>
        <dbReference type="ChEBI" id="CHEBI:58210"/>
        <note>ligand shared between dimeric partners</note>
    </ligand>
</feature>
<dbReference type="GO" id="GO:0016491">
    <property type="term" value="F:oxidoreductase activity"/>
    <property type="evidence" value="ECO:0007669"/>
    <property type="project" value="UniProtKB-UniRule"/>
</dbReference>
<comment type="similarity">
    <text evidence="1 7">Belongs to the nitroreductase family.</text>
</comment>
<gene>
    <name evidence="10" type="ORF">AAIA72_04520</name>
</gene>
<protein>
    <recommendedName>
        <fullName evidence="7">Putative NAD(P)H nitroreductase</fullName>
        <ecNumber evidence="7">1.-.-.-</ecNumber>
    </recommendedName>
</protein>
<evidence type="ECO:0000259" key="9">
    <source>
        <dbReference type="Pfam" id="PF00881"/>
    </source>
</evidence>